<dbReference type="AlphaFoldDB" id="A0A1G9QJ21"/>
<dbReference type="STRING" id="563176.SAMN04488090_2641"/>
<reference evidence="6 7" key="1">
    <citation type="submission" date="2016-10" db="EMBL/GenBank/DDBJ databases">
        <authorList>
            <person name="de Groot N.N."/>
        </authorList>
    </citation>
    <scope>NUCLEOTIDE SEQUENCE [LARGE SCALE GENOMIC DNA]</scope>
    <source>
        <strain evidence="6 7">DSM 21668</strain>
    </source>
</reference>
<organism evidence="6 7">
    <name type="scientific">Siphonobacter aquaeclarae</name>
    <dbReference type="NCBI Taxonomy" id="563176"/>
    <lineage>
        <taxon>Bacteria</taxon>
        <taxon>Pseudomonadati</taxon>
        <taxon>Bacteroidota</taxon>
        <taxon>Cytophagia</taxon>
        <taxon>Cytophagales</taxon>
        <taxon>Cytophagaceae</taxon>
        <taxon>Siphonobacter</taxon>
    </lineage>
</organism>
<dbReference type="SUPFAM" id="SSF100950">
    <property type="entry name" value="NagB/RpiA/CoA transferase-like"/>
    <property type="match status" value="1"/>
</dbReference>
<dbReference type="InterPro" id="IPR050313">
    <property type="entry name" value="Carb_Metab_HTH_regulators"/>
</dbReference>
<dbReference type="PROSITE" id="PS00894">
    <property type="entry name" value="HTH_DEOR_1"/>
    <property type="match status" value="1"/>
</dbReference>
<accession>A0A1G9QJ21</accession>
<dbReference type="GO" id="GO:0003700">
    <property type="term" value="F:DNA-binding transcription factor activity"/>
    <property type="evidence" value="ECO:0007669"/>
    <property type="project" value="InterPro"/>
</dbReference>
<dbReference type="InterPro" id="IPR036388">
    <property type="entry name" value="WH-like_DNA-bd_sf"/>
</dbReference>
<keyword evidence="2" id="KW-0805">Transcription regulation</keyword>
<evidence type="ECO:0000256" key="3">
    <source>
        <dbReference type="ARBA" id="ARBA00023125"/>
    </source>
</evidence>
<keyword evidence="3" id="KW-0238">DNA-binding</keyword>
<evidence type="ECO:0000259" key="5">
    <source>
        <dbReference type="PROSITE" id="PS51000"/>
    </source>
</evidence>
<dbReference type="SMART" id="SM01134">
    <property type="entry name" value="DeoRC"/>
    <property type="match status" value="1"/>
</dbReference>
<evidence type="ECO:0000313" key="7">
    <source>
        <dbReference type="Proteomes" id="UP000198901"/>
    </source>
</evidence>
<dbReference type="InterPro" id="IPR018356">
    <property type="entry name" value="Tscrpt_reg_HTH_DeoR_CS"/>
</dbReference>
<protein>
    <submittedName>
        <fullName evidence="6">Transcriptional regulator, DeoR family</fullName>
    </submittedName>
</protein>
<keyword evidence="1" id="KW-0678">Repressor</keyword>
<evidence type="ECO:0000313" key="6">
    <source>
        <dbReference type="EMBL" id="SDM10517.1"/>
    </source>
</evidence>
<name>A0A1G9QJ21_9BACT</name>
<dbReference type="PROSITE" id="PS51000">
    <property type="entry name" value="HTH_DEOR_2"/>
    <property type="match status" value="1"/>
</dbReference>
<evidence type="ECO:0000256" key="2">
    <source>
        <dbReference type="ARBA" id="ARBA00023015"/>
    </source>
</evidence>
<dbReference type="SUPFAM" id="SSF46785">
    <property type="entry name" value="Winged helix' DNA-binding domain"/>
    <property type="match status" value="1"/>
</dbReference>
<dbReference type="InterPro" id="IPR036390">
    <property type="entry name" value="WH_DNA-bd_sf"/>
</dbReference>
<dbReference type="InterPro" id="IPR001034">
    <property type="entry name" value="DeoR_HTH"/>
</dbReference>
<dbReference type="EMBL" id="FNGS01000004">
    <property type="protein sequence ID" value="SDM10517.1"/>
    <property type="molecule type" value="Genomic_DNA"/>
</dbReference>
<dbReference type="Gene3D" id="3.40.50.1360">
    <property type="match status" value="1"/>
</dbReference>
<gene>
    <name evidence="6" type="ORF">SAMN04488090_2641</name>
</gene>
<keyword evidence="7" id="KW-1185">Reference proteome</keyword>
<proteinExistence type="predicted"/>
<dbReference type="GO" id="GO:0003677">
    <property type="term" value="F:DNA binding"/>
    <property type="evidence" value="ECO:0007669"/>
    <property type="project" value="UniProtKB-KW"/>
</dbReference>
<dbReference type="Pfam" id="PF00455">
    <property type="entry name" value="DeoRC"/>
    <property type="match status" value="1"/>
</dbReference>
<sequence>MLKPERQSLILHQLNIHNRVLSSDLSQQLKVSEDTIRRDLNELADLGKLVKVHGGALSKSYGHTTVRSEIYAPDEKEIIARKAMGLLHDGMYVLMGGGTTVSALVRLFPENLRLTVFTISPNIAIELIGHPNIEVFLIGGRVTAETQICLGGEVIHRLSEIRVDLLLMGTTGIDTAAGITETDIEVVQIKKAMMKAADKVAVLSISEKLGTSHRMKLCEIGELDTLITELPSDDPAIQPYARLGATIL</sequence>
<dbReference type="InterPro" id="IPR037171">
    <property type="entry name" value="NagB/RpiA_transferase-like"/>
</dbReference>
<dbReference type="RefSeq" id="WP_093202744.1">
    <property type="nucleotide sequence ID" value="NZ_FNGS01000004.1"/>
</dbReference>
<dbReference type="InterPro" id="IPR014036">
    <property type="entry name" value="DeoR-like_C"/>
</dbReference>
<dbReference type="Proteomes" id="UP000198901">
    <property type="component" value="Unassembled WGS sequence"/>
</dbReference>
<dbReference type="OrthoDB" id="9797223at2"/>
<evidence type="ECO:0000256" key="4">
    <source>
        <dbReference type="ARBA" id="ARBA00023163"/>
    </source>
</evidence>
<evidence type="ECO:0000256" key="1">
    <source>
        <dbReference type="ARBA" id="ARBA00022491"/>
    </source>
</evidence>
<dbReference type="PRINTS" id="PR00037">
    <property type="entry name" value="HTHLACR"/>
</dbReference>
<dbReference type="Gene3D" id="1.10.10.10">
    <property type="entry name" value="Winged helix-like DNA-binding domain superfamily/Winged helix DNA-binding domain"/>
    <property type="match status" value="1"/>
</dbReference>
<dbReference type="PANTHER" id="PTHR30363:SF4">
    <property type="entry name" value="GLYCEROL-3-PHOSPHATE REGULON REPRESSOR"/>
    <property type="match status" value="1"/>
</dbReference>
<dbReference type="PANTHER" id="PTHR30363">
    <property type="entry name" value="HTH-TYPE TRANSCRIPTIONAL REGULATOR SRLR-RELATED"/>
    <property type="match status" value="1"/>
</dbReference>
<dbReference type="Pfam" id="PF08220">
    <property type="entry name" value="HTH_DeoR"/>
    <property type="match status" value="1"/>
</dbReference>
<feature type="domain" description="HTH deoR-type" evidence="5">
    <location>
        <begin position="3"/>
        <end position="58"/>
    </location>
</feature>
<keyword evidence="4" id="KW-0804">Transcription</keyword>
<dbReference type="SMART" id="SM00420">
    <property type="entry name" value="HTH_DEOR"/>
    <property type="match status" value="1"/>
</dbReference>